<protein>
    <recommendedName>
        <fullName evidence="6">DNA adenine methylase</fullName>
    </recommendedName>
</protein>
<gene>
    <name evidence="4" type="ordered locus">CKL_4009</name>
</gene>
<dbReference type="InterPro" id="IPR029063">
    <property type="entry name" value="SAM-dependent_MTases_sf"/>
</dbReference>
<dbReference type="Pfam" id="PF02086">
    <property type="entry name" value="MethyltransfD12"/>
    <property type="match status" value="1"/>
</dbReference>
<reference evidence="4 5" key="1">
    <citation type="journal article" date="2008" name="Proc. Natl. Acad. Sci. U.S.A.">
        <title>The genome of Clostridium kluyveri, a strict anaerobe with unique metabolic features.</title>
        <authorList>
            <person name="Seedorf H."/>
            <person name="Fricke W.F."/>
            <person name="Veith B."/>
            <person name="Brueggemann H."/>
            <person name="Liesegang H."/>
            <person name="Strittmatter A."/>
            <person name="Miethke M."/>
            <person name="Buckel W."/>
            <person name="Hinderberger J."/>
            <person name="Li F."/>
            <person name="Hagemeier C."/>
            <person name="Thauer R.K."/>
            <person name="Gottschalk G."/>
        </authorList>
    </citation>
    <scope>NUCLEOTIDE SEQUENCE [LARGE SCALE GENOMIC DNA]</scope>
    <source>
        <strain evidence="5">ATCC 8527 / DSM 555 / NCIMB 10680</strain>
        <plasmid evidence="4 5">pCKL555A</plasmid>
    </source>
</reference>
<accession>A5F9P9</accession>
<evidence type="ECO:0000313" key="5">
    <source>
        <dbReference type="Proteomes" id="UP000002411"/>
    </source>
</evidence>
<dbReference type="AlphaFoldDB" id="A5F9P9"/>
<dbReference type="Proteomes" id="UP000002411">
    <property type="component" value="Plasmid pCKL555A"/>
</dbReference>
<dbReference type="eggNOG" id="COG0338">
    <property type="taxonomic scope" value="Bacteria"/>
</dbReference>
<dbReference type="HOGENOM" id="CLU_2988572_0_0_9"/>
<evidence type="ECO:0008006" key="6">
    <source>
        <dbReference type="Google" id="ProtNLM"/>
    </source>
</evidence>
<sequence length="57" mass="6684">MANIQEVRKLKVLKWLGAKWSIADKIIELMPKHKIYLEPFFGSGAVFFQRLHVTLRS</sequence>
<evidence type="ECO:0000313" key="4">
    <source>
        <dbReference type="EMBL" id="ABQ23608.1"/>
    </source>
</evidence>
<geneLocation type="plasmid" evidence="4 5">
    <name>pCKL555A</name>
</geneLocation>
<evidence type="ECO:0000256" key="1">
    <source>
        <dbReference type="ARBA" id="ARBA00022603"/>
    </source>
</evidence>
<dbReference type="SUPFAM" id="SSF53335">
    <property type="entry name" value="S-adenosyl-L-methionine-dependent methyltransferases"/>
    <property type="match status" value="1"/>
</dbReference>
<dbReference type="InterPro" id="IPR012327">
    <property type="entry name" value="MeTrfase_D12"/>
</dbReference>
<evidence type="ECO:0000256" key="2">
    <source>
        <dbReference type="ARBA" id="ARBA00022679"/>
    </source>
</evidence>
<name>A5F9P9_CLOK5</name>
<proteinExistence type="predicted"/>
<dbReference type="GO" id="GO:0032259">
    <property type="term" value="P:methylation"/>
    <property type="evidence" value="ECO:0007669"/>
    <property type="project" value="UniProtKB-KW"/>
</dbReference>
<dbReference type="KEGG" id="ckl:CKL_4009"/>
<keyword evidence="5" id="KW-1185">Reference proteome</keyword>
<keyword evidence="2" id="KW-0808">Transferase</keyword>
<evidence type="ECO:0000256" key="3">
    <source>
        <dbReference type="ARBA" id="ARBA00022691"/>
    </source>
</evidence>
<dbReference type="REBASE" id="15967">
    <property type="entry name" value="M.CklORF4008P"/>
</dbReference>
<dbReference type="EMBL" id="CP000674">
    <property type="protein sequence ID" value="ABQ23608.1"/>
    <property type="molecule type" value="Genomic_DNA"/>
</dbReference>
<organism evidence="4 5">
    <name type="scientific">Clostridium kluyveri (strain ATCC 8527 / DSM 555 / NBRC 12016 / NCIMB 10680 / K1)</name>
    <dbReference type="NCBI Taxonomy" id="431943"/>
    <lineage>
        <taxon>Bacteria</taxon>
        <taxon>Bacillati</taxon>
        <taxon>Bacillota</taxon>
        <taxon>Clostridia</taxon>
        <taxon>Eubacteriales</taxon>
        <taxon>Clostridiaceae</taxon>
        <taxon>Clostridium</taxon>
    </lineage>
</organism>
<keyword evidence="3" id="KW-0949">S-adenosyl-L-methionine</keyword>
<keyword evidence="4" id="KW-0614">Plasmid</keyword>
<dbReference type="Gene3D" id="3.40.50.150">
    <property type="entry name" value="Vaccinia Virus protein VP39"/>
    <property type="match status" value="1"/>
</dbReference>
<dbReference type="GO" id="GO:0009307">
    <property type="term" value="P:DNA restriction-modification system"/>
    <property type="evidence" value="ECO:0007669"/>
    <property type="project" value="InterPro"/>
</dbReference>
<dbReference type="GO" id="GO:0009007">
    <property type="term" value="F:site-specific DNA-methyltransferase (adenine-specific) activity"/>
    <property type="evidence" value="ECO:0007669"/>
    <property type="project" value="UniProtKB-EC"/>
</dbReference>
<keyword evidence="1" id="KW-0489">Methyltransferase</keyword>
<dbReference type="PRINTS" id="PR00505">
    <property type="entry name" value="D12N6MTFRASE"/>
</dbReference>